<protein>
    <recommendedName>
        <fullName evidence="3">RRM domain-containing protein</fullName>
    </recommendedName>
</protein>
<feature type="region of interest" description="Disordered" evidence="2">
    <location>
        <begin position="144"/>
        <end position="207"/>
    </location>
</feature>
<dbReference type="SMART" id="SM00360">
    <property type="entry name" value="RRM"/>
    <property type="match status" value="1"/>
</dbReference>
<feature type="compositionally biased region" description="Low complexity" evidence="2">
    <location>
        <begin position="144"/>
        <end position="160"/>
    </location>
</feature>
<dbReference type="InterPro" id="IPR000504">
    <property type="entry name" value="RRM_dom"/>
</dbReference>
<sequence length="207" mass="22541">MAARVMAPRNAQQNGPPKTAPSQTLYCTNVNDKLHKADLRRALYTLFSTYGPVLDVVALKTMKMRGQAHIVFRDVHASTQAMRALQGFDFFGKELRIAYAKSKSDSIAKLDGTYKMPTIAAAPVSTELQQSIFNAPPSSKAVAPVAAPAASAPGVPNGGAVREDDAKSPQGVKRRREEESDEEGAPMEEEEEEEEDENDVMEESDDE</sequence>
<name>A0A4U0XR93_9PEZI</name>
<comment type="caution">
    <text evidence="4">The sequence shown here is derived from an EMBL/GenBank/DDBJ whole genome shotgun (WGS) entry which is preliminary data.</text>
</comment>
<evidence type="ECO:0000313" key="5">
    <source>
        <dbReference type="Proteomes" id="UP000308768"/>
    </source>
</evidence>
<evidence type="ECO:0000259" key="3">
    <source>
        <dbReference type="PROSITE" id="PS50102"/>
    </source>
</evidence>
<reference evidence="4 5" key="1">
    <citation type="submission" date="2017-03" db="EMBL/GenBank/DDBJ databases">
        <title>Genomes of endolithic fungi from Antarctica.</title>
        <authorList>
            <person name="Coleine C."/>
            <person name="Masonjones S."/>
            <person name="Stajich J.E."/>
        </authorList>
    </citation>
    <scope>NUCLEOTIDE SEQUENCE [LARGE SCALE GENOMIC DNA]</scope>
    <source>
        <strain evidence="4 5">CCFEE 5187</strain>
    </source>
</reference>
<dbReference type="Proteomes" id="UP000308768">
    <property type="component" value="Unassembled WGS sequence"/>
</dbReference>
<feature type="compositionally biased region" description="Polar residues" evidence="2">
    <location>
        <begin position="10"/>
        <end position="22"/>
    </location>
</feature>
<dbReference type="STRING" id="331657.A0A4U0XR93"/>
<organism evidence="4 5">
    <name type="scientific">Cryomyces minteri</name>
    <dbReference type="NCBI Taxonomy" id="331657"/>
    <lineage>
        <taxon>Eukaryota</taxon>
        <taxon>Fungi</taxon>
        <taxon>Dikarya</taxon>
        <taxon>Ascomycota</taxon>
        <taxon>Pezizomycotina</taxon>
        <taxon>Dothideomycetes</taxon>
        <taxon>Dothideomycetes incertae sedis</taxon>
        <taxon>Cryomyces</taxon>
    </lineage>
</organism>
<dbReference type="Pfam" id="PF00076">
    <property type="entry name" value="RRM_1"/>
    <property type="match status" value="1"/>
</dbReference>
<proteinExistence type="predicted"/>
<feature type="region of interest" description="Disordered" evidence="2">
    <location>
        <begin position="1"/>
        <end position="22"/>
    </location>
</feature>
<feature type="compositionally biased region" description="Acidic residues" evidence="2">
    <location>
        <begin position="179"/>
        <end position="207"/>
    </location>
</feature>
<dbReference type="FunFam" id="3.30.70.330:FF:000572">
    <property type="entry name" value="U1 small nuclear ribonucleoprotein A"/>
    <property type="match status" value="1"/>
</dbReference>
<dbReference type="OrthoDB" id="277802at2759"/>
<dbReference type="AlphaFoldDB" id="A0A4U0XR93"/>
<dbReference type="EMBL" id="NAJN01000115">
    <property type="protein sequence ID" value="TKA79047.1"/>
    <property type="molecule type" value="Genomic_DNA"/>
</dbReference>
<evidence type="ECO:0000256" key="2">
    <source>
        <dbReference type="SAM" id="MobiDB-lite"/>
    </source>
</evidence>
<accession>A0A4U0XR93</accession>
<dbReference type="PROSITE" id="PS50102">
    <property type="entry name" value="RRM"/>
    <property type="match status" value="1"/>
</dbReference>
<evidence type="ECO:0000256" key="1">
    <source>
        <dbReference type="PROSITE-ProRule" id="PRU00176"/>
    </source>
</evidence>
<dbReference type="InterPro" id="IPR012677">
    <property type="entry name" value="Nucleotide-bd_a/b_plait_sf"/>
</dbReference>
<feature type="domain" description="RRM" evidence="3">
    <location>
        <begin position="23"/>
        <end position="102"/>
    </location>
</feature>
<evidence type="ECO:0000313" key="4">
    <source>
        <dbReference type="EMBL" id="TKA79047.1"/>
    </source>
</evidence>
<gene>
    <name evidence="4" type="ORF">B0A49_02126</name>
</gene>
<dbReference type="SUPFAM" id="SSF54928">
    <property type="entry name" value="RNA-binding domain, RBD"/>
    <property type="match status" value="1"/>
</dbReference>
<dbReference type="Gene3D" id="3.30.70.330">
    <property type="match status" value="1"/>
</dbReference>
<dbReference type="GO" id="GO:0003723">
    <property type="term" value="F:RNA binding"/>
    <property type="evidence" value="ECO:0007669"/>
    <property type="project" value="UniProtKB-UniRule"/>
</dbReference>
<keyword evidence="5" id="KW-1185">Reference proteome</keyword>
<dbReference type="CDD" id="cd12246">
    <property type="entry name" value="RRM1_U1A_like"/>
    <property type="match status" value="1"/>
</dbReference>
<dbReference type="InterPro" id="IPR035979">
    <property type="entry name" value="RBD_domain_sf"/>
</dbReference>
<keyword evidence="1" id="KW-0694">RNA-binding</keyword>